<evidence type="ECO:0000256" key="3">
    <source>
        <dbReference type="ARBA" id="ARBA00023163"/>
    </source>
</evidence>
<dbReference type="Pfam" id="PF01418">
    <property type="entry name" value="HTH_6"/>
    <property type="match status" value="1"/>
</dbReference>
<reference evidence="6 7" key="1">
    <citation type="submission" date="2021-03" db="EMBL/GenBank/DDBJ databases">
        <title>Five novel Rahnella species.</title>
        <authorList>
            <person name="Brady C."/>
            <person name="Asselin J."/>
            <person name="Beer S."/>
            <person name="Bruberg M.B."/>
            <person name="Crampton B."/>
            <person name="Venter S."/>
            <person name="Arnold D."/>
            <person name="Denman S."/>
        </authorList>
    </citation>
    <scope>NUCLEOTIDE SEQUENCE [LARGE SCALE GENOMIC DNA]</scope>
    <source>
        <strain evidence="6 7">L72c</strain>
    </source>
</reference>
<keyword evidence="7" id="KW-1185">Reference proteome</keyword>
<dbReference type="InterPro" id="IPR046348">
    <property type="entry name" value="SIS_dom_sf"/>
</dbReference>
<dbReference type="PROSITE" id="PS51071">
    <property type="entry name" value="HTH_RPIR"/>
    <property type="match status" value="1"/>
</dbReference>
<evidence type="ECO:0000313" key="6">
    <source>
        <dbReference type="EMBL" id="MBU9834356.1"/>
    </source>
</evidence>
<evidence type="ECO:0000259" key="4">
    <source>
        <dbReference type="PROSITE" id="PS51071"/>
    </source>
</evidence>
<keyword evidence="1" id="KW-0805">Transcription regulation</keyword>
<feature type="domain" description="SIS" evidence="5">
    <location>
        <begin position="121"/>
        <end position="260"/>
    </location>
</feature>
<keyword evidence="2" id="KW-0238">DNA-binding</keyword>
<evidence type="ECO:0000313" key="7">
    <source>
        <dbReference type="Proteomes" id="UP000699865"/>
    </source>
</evidence>
<protein>
    <submittedName>
        <fullName evidence="6">MurR/RpiR family transcriptional regulator</fullName>
    </submittedName>
</protein>
<dbReference type="SUPFAM" id="SSF53697">
    <property type="entry name" value="SIS domain"/>
    <property type="match status" value="1"/>
</dbReference>
<dbReference type="Pfam" id="PF01380">
    <property type="entry name" value="SIS"/>
    <property type="match status" value="1"/>
</dbReference>
<dbReference type="Proteomes" id="UP000699865">
    <property type="component" value="Unassembled WGS sequence"/>
</dbReference>
<sequence length="289" mass="31987">MNTLEKIQTHLDILSKSERKVAEVILASPHIAIHSSIATLARMADVSEPTVNRFCRRLDTKGFPDFKLHLAQSLANGTPYVNRNVDESDSVSAYTSKIFESAMASLDQVKNTLDITAINRAVDLLTQAKKISFFGLGASAAVAHDAMNKFFRFNIPVVYFDDIVMQRMSCMNSSEGDVVVLISHTGRTKNLVELAQLARENDATVIAITSFNTPLAHEATLALLLDVPEDTDVYMPMVSRIAQLTLIDVLATGFTLRRGTKFRDNLKRVKEALKESRFDKGIVVPNLSE</sequence>
<dbReference type="PANTHER" id="PTHR30514:SF1">
    <property type="entry name" value="HTH-TYPE TRANSCRIPTIONAL REGULATOR HEXR-RELATED"/>
    <property type="match status" value="1"/>
</dbReference>
<evidence type="ECO:0000259" key="5">
    <source>
        <dbReference type="PROSITE" id="PS51464"/>
    </source>
</evidence>
<dbReference type="Gene3D" id="1.10.10.10">
    <property type="entry name" value="Winged helix-like DNA-binding domain superfamily/Winged helix DNA-binding domain"/>
    <property type="match status" value="1"/>
</dbReference>
<comment type="caution">
    <text evidence="6">The sequence shown here is derived from an EMBL/GenBank/DDBJ whole genome shotgun (WGS) entry which is preliminary data.</text>
</comment>
<proteinExistence type="predicted"/>
<dbReference type="InterPro" id="IPR009057">
    <property type="entry name" value="Homeodomain-like_sf"/>
</dbReference>
<name>A0ABS6KY02_9GAMM</name>
<keyword evidence="3" id="KW-0804">Transcription</keyword>
<feature type="domain" description="HTH rpiR-type" evidence="4">
    <location>
        <begin position="1"/>
        <end position="77"/>
    </location>
</feature>
<dbReference type="InterPro" id="IPR000281">
    <property type="entry name" value="HTH_RpiR"/>
</dbReference>
<organism evidence="6 7">
    <name type="scientific">Rahnella perminowiae</name>
    <dbReference type="NCBI Taxonomy" id="2816244"/>
    <lineage>
        <taxon>Bacteria</taxon>
        <taxon>Pseudomonadati</taxon>
        <taxon>Pseudomonadota</taxon>
        <taxon>Gammaproteobacteria</taxon>
        <taxon>Enterobacterales</taxon>
        <taxon>Yersiniaceae</taxon>
        <taxon>Rahnella</taxon>
    </lineage>
</organism>
<dbReference type="InterPro" id="IPR001347">
    <property type="entry name" value="SIS_dom"/>
</dbReference>
<accession>A0ABS6KY02</accession>
<evidence type="ECO:0000256" key="2">
    <source>
        <dbReference type="ARBA" id="ARBA00023125"/>
    </source>
</evidence>
<dbReference type="PANTHER" id="PTHR30514">
    <property type="entry name" value="GLUCOKINASE"/>
    <property type="match status" value="1"/>
</dbReference>
<evidence type="ECO:0000256" key="1">
    <source>
        <dbReference type="ARBA" id="ARBA00023015"/>
    </source>
</evidence>
<dbReference type="InterPro" id="IPR047640">
    <property type="entry name" value="RpiR-like"/>
</dbReference>
<dbReference type="InterPro" id="IPR036388">
    <property type="entry name" value="WH-like_DNA-bd_sf"/>
</dbReference>
<dbReference type="CDD" id="cd05013">
    <property type="entry name" value="SIS_RpiR"/>
    <property type="match status" value="1"/>
</dbReference>
<dbReference type="InterPro" id="IPR035472">
    <property type="entry name" value="RpiR-like_SIS"/>
</dbReference>
<dbReference type="RefSeq" id="WP_129951104.1">
    <property type="nucleotide sequence ID" value="NZ_JAFMOS010000495.1"/>
</dbReference>
<dbReference type="SUPFAM" id="SSF46689">
    <property type="entry name" value="Homeodomain-like"/>
    <property type="match status" value="1"/>
</dbReference>
<dbReference type="Gene3D" id="3.40.50.10490">
    <property type="entry name" value="Glucose-6-phosphate isomerase like protein, domain 1"/>
    <property type="match status" value="1"/>
</dbReference>
<dbReference type="EMBL" id="JAFMOU010000062">
    <property type="protein sequence ID" value="MBU9834356.1"/>
    <property type="molecule type" value="Genomic_DNA"/>
</dbReference>
<gene>
    <name evidence="6" type="ORF">J1786_05865</name>
</gene>
<dbReference type="NCBIfam" id="NF008451">
    <property type="entry name" value="PRK11302.1"/>
    <property type="match status" value="1"/>
</dbReference>
<dbReference type="PROSITE" id="PS51464">
    <property type="entry name" value="SIS"/>
    <property type="match status" value="1"/>
</dbReference>